<keyword evidence="2" id="KW-0238">DNA-binding</keyword>
<protein>
    <submittedName>
        <fullName evidence="5">Helix-turn-helix transcriptional regulator</fullName>
    </submittedName>
</protein>
<keyword evidence="3" id="KW-0804">Transcription</keyword>
<dbReference type="PANTHER" id="PTHR33204:SF37">
    <property type="entry name" value="HTH-TYPE TRANSCRIPTIONAL REGULATOR YODB"/>
    <property type="match status" value="1"/>
</dbReference>
<dbReference type="Proteomes" id="UP000532121">
    <property type="component" value="Unassembled WGS sequence"/>
</dbReference>
<dbReference type="PANTHER" id="PTHR33204">
    <property type="entry name" value="TRANSCRIPTIONAL REGULATOR, MARR FAMILY"/>
    <property type="match status" value="1"/>
</dbReference>
<dbReference type="InterPro" id="IPR036390">
    <property type="entry name" value="WH_DNA-bd_sf"/>
</dbReference>
<keyword evidence="1" id="KW-0805">Transcription regulation</keyword>
<organism evidence="5 6">
    <name type="scientific">Streptococcus ratti</name>
    <dbReference type="NCBI Taxonomy" id="1341"/>
    <lineage>
        <taxon>Bacteria</taxon>
        <taxon>Bacillati</taxon>
        <taxon>Bacillota</taxon>
        <taxon>Bacilli</taxon>
        <taxon>Lactobacillales</taxon>
        <taxon>Streptococcaceae</taxon>
        <taxon>Streptococcus</taxon>
    </lineage>
</organism>
<reference evidence="5 6" key="1">
    <citation type="submission" date="2020-04" db="EMBL/GenBank/DDBJ databases">
        <title>MicrobeNet Type strains.</title>
        <authorList>
            <person name="Nicholson A.C."/>
        </authorList>
    </citation>
    <scope>NUCLEOTIDE SEQUENCE [LARGE SCALE GENOMIC DNA]</scope>
    <source>
        <strain evidence="5 6">DSM 22768</strain>
    </source>
</reference>
<dbReference type="InterPro" id="IPR011991">
    <property type="entry name" value="ArsR-like_HTH"/>
</dbReference>
<sequence length="110" mass="12796">MTKPLVNSLPDCPVETTVLLLGSKWNILILRDLLQGPLRFTELQRSIGSISQKVLTSKLREMEERGIIHRQVFPEVPPRVEYSLTELGLTLKPIIDSMYQWGEWYKKQIF</sequence>
<dbReference type="AlphaFoldDB" id="A0A7X9QGE5"/>
<gene>
    <name evidence="5" type="ORF">HHO37_01725</name>
</gene>
<dbReference type="EMBL" id="JABASA010000002">
    <property type="protein sequence ID" value="NMD48417.1"/>
    <property type="molecule type" value="Genomic_DNA"/>
</dbReference>
<evidence type="ECO:0000313" key="6">
    <source>
        <dbReference type="Proteomes" id="UP000532121"/>
    </source>
</evidence>
<dbReference type="Gene3D" id="1.10.10.10">
    <property type="entry name" value="Winged helix-like DNA-binding domain superfamily/Winged helix DNA-binding domain"/>
    <property type="match status" value="1"/>
</dbReference>
<dbReference type="SUPFAM" id="SSF46785">
    <property type="entry name" value="Winged helix' DNA-binding domain"/>
    <property type="match status" value="1"/>
</dbReference>
<evidence type="ECO:0000259" key="4">
    <source>
        <dbReference type="PROSITE" id="PS51118"/>
    </source>
</evidence>
<dbReference type="CDD" id="cd00090">
    <property type="entry name" value="HTH_ARSR"/>
    <property type="match status" value="1"/>
</dbReference>
<dbReference type="PROSITE" id="PS51118">
    <property type="entry name" value="HTH_HXLR"/>
    <property type="match status" value="1"/>
</dbReference>
<dbReference type="GO" id="GO:0003677">
    <property type="term" value="F:DNA binding"/>
    <property type="evidence" value="ECO:0007669"/>
    <property type="project" value="UniProtKB-KW"/>
</dbReference>
<name>A0A7X9QGE5_STRRT</name>
<comment type="caution">
    <text evidence="5">The sequence shown here is derived from an EMBL/GenBank/DDBJ whole genome shotgun (WGS) entry which is preliminary data.</text>
</comment>
<evidence type="ECO:0000256" key="1">
    <source>
        <dbReference type="ARBA" id="ARBA00023015"/>
    </source>
</evidence>
<dbReference type="InterPro" id="IPR036388">
    <property type="entry name" value="WH-like_DNA-bd_sf"/>
</dbReference>
<evidence type="ECO:0000256" key="3">
    <source>
        <dbReference type="ARBA" id="ARBA00023163"/>
    </source>
</evidence>
<feature type="domain" description="HTH hxlR-type" evidence="4">
    <location>
        <begin position="12"/>
        <end position="110"/>
    </location>
</feature>
<dbReference type="Pfam" id="PF01638">
    <property type="entry name" value="HxlR"/>
    <property type="match status" value="1"/>
</dbReference>
<evidence type="ECO:0000313" key="5">
    <source>
        <dbReference type="EMBL" id="NMD48417.1"/>
    </source>
</evidence>
<evidence type="ECO:0000256" key="2">
    <source>
        <dbReference type="ARBA" id="ARBA00023125"/>
    </source>
</evidence>
<dbReference type="InterPro" id="IPR002577">
    <property type="entry name" value="HTH_HxlR"/>
</dbReference>
<proteinExistence type="predicted"/>
<accession>A0A7X9QGE5</accession>